<dbReference type="PANTHER" id="PTHR31306:SF8">
    <property type="entry name" value="GLYCOSYLTRANSFERASE FAMILY 34 PROTEIN"/>
    <property type="match status" value="1"/>
</dbReference>
<dbReference type="GO" id="GO:0000139">
    <property type="term" value="C:Golgi membrane"/>
    <property type="evidence" value="ECO:0007669"/>
    <property type="project" value="TreeGrafter"/>
</dbReference>
<evidence type="ECO:0000256" key="2">
    <source>
        <dbReference type="ARBA" id="ARBA00022676"/>
    </source>
</evidence>
<evidence type="ECO:0000313" key="5">
    <source>
        <dbReference type="Proteomes" id="UP000809789"/>
    </source>
</evidence>
<evidence type="ECO:0000313" key="4">
    <source>
        <dbReference type="EMBL" id="KAG8626266.1"/>
    </source>
</evidence>
<sequence length="410" mass="48036">MLGVSETRHFSSKRPTRTLCLLLVPIFLLLLVFRSSLSHSVSTNVPSQPVITSGDAGSIGHRDQVIYSRIGKISSIFYDKVTPLSQAYEDALLSHREHDDLFHYRHPVLRNKLLPGTWSREAYIFYILADELQKSPSERLEWLFWHDADVVLINDLIPLETFVPTSEKWSHVDFIVSNDLNGLNDGVFFLRVNEWALQFMAASLAFLKYHPNVNLRYEGQSTQELLSRTENWKNRTMHVPQRWFNAYQNYGNNDDIPPEFNWRHGYHEPGDMLVHLPGSATSRKDLLRQWLKRKRDEPSKYIIPIEKLNLTKEVEHFWEHEAPKEEENQVIYWRRFHVVREAGGKADDGTRKEIKEYRESIKSQHLTQQVIDERVREIEKKHKPGKIQAMRKLYADRLSGKEKDSIQPAG</sequence>
<organism evidence="4 5">
    <name type="scientific">Elsinoe batatas</name>
    <dbReference type="NCBI Taxonomy" id="2601811"/>
    <lineage>
        <taxon>Eukaryota</taxon>
        <taxon>Fungi</taxon>
        <taxon>Dikarya</taxon>
        <taxon>Ascomycota</taxon>
        <taxon>Pezizomycotina</taxon>
        <taxon>Dothideomycetes</taxon>
        <taxon>Dothideomycetidae</taxon>
        <taxon>Myriangiales</taxon>
        <taxon>Elsinoaceae</taxon>
        <taxon>Elsinoe</taxon>
    </lineage>
</organism>
<dbReference type="PANTHER" id="PTHR31306">
    <property type="entry name" value="ALPHA-1,6-MANNOSYLTRANSFERASE MNN11-RELATED"/>
    <property type="match status" value="1"/>
</dbReference>
<protein>
    <recommendedName>
        <fullName evidence="6">Galactosyl transferase GMA12/MNN10 family protein</fullName>
    </recommendedName>
</protein>
<proteinExistence type="inferred from homology"/>
<reference evidence="4" key="1">
    <citation type="submission" date="2021-07" db="EMBL/GenBank/DDBJ databases">
        <title>Elsinoe batatas strain:CRI-CJ2 Genome sequencing and assembly.</title>
        <authorList>
            <person name="Huang L."/>
        </authorList>
    </citation>
    <scope>NUCLEOTIDE SEQUENCE</scope>
    <source>
        <strain evidence="4">CRI-CJ2</strain>
    </source>
</reference>
<accession>A0A8K0PE06</accession>
<comment type="similarity">
    <text evidence="1">Belongs to the glycosyltransferase 34 family.</text>
</comment>
<keyword evidence="2" id="KW-0328">Glycosyltransferase</keyword>
<dbReference type="GO" id="GO:0016757">
    <property type="term" value="F:glycosyltransferase activity"/>
    <property type="evidence" value="ECO:0007669"/>
    <property type="project" value="UniProtKB-KW"/>
</dbReference>
<name>A0A8K0PE06_9PEZI</name>
<keyword evidence="5" id="KW-1185">Reference proteome</keyword>
<dbReference type="EMBL" id="JAESVG020000006">
    <property type="protein sequence ID" value="KAG8626266.1"/>
    <property type="molecule type" value="Genomic_DNA"/>
</dbReference>
<evidence type="ECO:0000256" key="3">
    <source>
        <dbReference type="ARBA" id="ARBA00022679"/>
    </source>
</evidence>
<dbReference type="GO" id="GO:0006487">
    <property type="term" value="P:protein N-linked glycosylation"/>
    <property type="evidence" value="ECO:0007669"/>
    <property type="project" value="TreeGrafter"/>
</dbReference>
<evidence type="ECO:0008006" key="6">
    <source>
        <dbReference type="Google" id="ProtNLM"/>
    </source>
</evidence>
<dbReference type="Pfam" id="PF05637">
    <property type="entry name" value="Glyco_transf_34"/>
    <property type="match status" value="1"/>
</dbReference>
<gene>
    <name evidence="4" type="ORF">KVT40_005211</name>
</gene>
<dbReference type="OrthoDB" id="407658at2759"/>
<keyword evidence="3" id="KW-0808">Transferase</keyword>
<dbReference type="Gene3D" id="3.90.550.10">
    <property type="entry name" value="Spore Coat Polysaccharide Biosynthesis Protein SpsA, Chain A"/>
    <property type="match status" value="1"/>
</dbReference>
<evidence type="ECO:0000256" key="1">
    <source>
        <dbReference type="ARBA" id="ARBA00005664"/>
    </source>
</evidence>
<dbReference type="InterPro" id="IPR008630">
    <property type="entry name" value="Glyco_trans_34"/>
</dbReference>
<comment type="caution">
    <text evidence="4">The sequence shown here is derived from an EMBL/GenBank/DDBJ whole genome shotgun (WGS) entry which is preliminary data.</text>
</comment>
<dbReference type="InterPro" id="IPR029044">
    <property type="entry name" value="Nucleotide-diphossugar_trans"/>
</dbReference>
<dbReference type="AlphaFoldDB" id="A0A8K0PE06"/>
<dbReference type="Proteomes" id="UP000809789">
    <property type="component" value="Unassembled WGS sequence"/>
</dbReference>